<keyword evidence="1" id="KW-0802">TPR repeat</keyword>
<evidence type="ECO:0000313" key="3">
    <source>
        <dbReference type="Proteomes" id="UP000315842"/>
    </source>
</evidence>
<dbReference type="RefSeq" id="WP_141320457.1">
    <property type="nucleotide sequence ID" value="NZ_BJLP01000027.1"/>
</dbReference>
<dbReference type="PROSITE" id="PS50005">
    <property type="entry name" value="TPR"/>
    <property type="match status" value="2"/>
</dbReference>
<dbReference type="Proteomes" id="UP000315842">
    <property type="component" value="Unassembled WGS sequence"/>
</dbReference>
<dbReference type="SMART" id="SM00028">
    <property type="entry name" value="TPR"/>
    <property type="match status" value="2"/>
</dbReference>
<dbReference type="Gene3D" id="1.25.40.10">
    <property type="entry name" value="Tetratricopeptide repeat domain"/>
    <property type="match status" value="1"/>
</dbReference>
<evidence type="ECO:0000256" key="1">
    <source>
        <dbReference type="PROSITE-ProRule" id="PRU00339"/>
    </source>
</evidence>
<sequence>MTLTLGATTEVRRLPDIALVEPQAADGITPMSEVLGLPESDEPPFLVQARMLVEDHPQSGVAWARLAQAEQAVGNHERAIEGAQRGLALSPKTSAAALASVSILASYGQEGVDEMLASSSHPMAAIRWARSAIEAGNVPLAFERLEGVETSAARALRAYCLVEMGECARAVREYRFLLRRGRRTLDVLINMGVALARLGSLEKAMSVTRQATLLSPANTVASHNLARYLLSTGDRGGAVRELARVSSAVPGDYKSALYSAWARANFLHDHRGALAALLDARARFARSGDDAARAEIAGSIAFLQFLLGEIDRPRARRSLVAALELAEFASGDLARMYATFLERTSDLPALDDLLARAGNSVDDLDRALLETRRALLARDPETATARALDAASLDSEAGTEAAATAAYLVGEVTGDYLQGAAIAERAFRRSPDVPLANNFAFSLALAGEPRRAMRVLDQFAIEELPFHGATVALTLLCLGAIDEGMALYGRAIEMTLADGDPTTAGYMRLRARIALRQVGAGHPDASPASILEAWPRDAGDPRWEVMRRVAQRTGVVVPDAGALSR</sequence>
<feature type="repeat" description="TPR" evidence="1">
    <location>
        <begin position="60"/>
        <end position="93"/>
    </location>
</feature>
<evidence type="ECO:0000313" key="2">
    <source>
        <dbReference type="EMBL" id="GEA81342.1"/>
    </source>
</evidence>
<comment type="caution">
    <text evidence="2">The sequence shown here is derived from an EMBL/GenBank/DDBJ whole genome shotgun (WGS) entry which is preliminary data.</text>
</comment>
<gene>
    <name evidence="2" type="ORF">CUD01_17860</name>
</gene>
<proteinExistence type="predicted"/>
<dbReference type="InterPro" id="IPR019734">
    <property type="entry name" value="TPR_rpt"/>
</dbReference>
<protein>
    <recommendedName>
        <fullName evidence="4">Tetratricopeptide repeat protein</fullName>
    </recommendedName>
</protein>
<reference evidence="2 3" key="1">
    <citation type="submission" date="2019-06" db="EMBL/GenBank/DDBJ databases">
        <title>Whole genome shotgun sequence of Cellulomonas uda NBRC 3747.</title>
        <authorList>
            <person name="Hosoyama A."/>
            <person name="Uohara A."/>
            <person name="Ohji S."/>
            <person name="Ichikawa N."/>
        </authorList>
    </citation>
    <scope>NUCLEOTIDE SEQUENCE [LARGE SCALE GENOMIC DNA]</scope>
    <source>
        <strain evidence="2 3">NBRC 3747</strain>
    </source>
</reference>
<evidence type="ECO:0008006" key="4">
    <source>
        <dbReference type="Google" id="ProtNLM"/>
    </source>
</evidence>
<accession>A0A4Y3KBM6</accession>
<dbReference type="InterPro" id="IPR011990">
    <property type="entry name" value="TPR-like_helical_dom_sf"/>
</dbReference>
<organism evidence="2 3">
    <name type="scientific">Cellulomonas uda</name>
    <dbReference type="NCBI Taxonomy" id="1714"/>
    <lineage>
        <taxon>Bacteria</taxon>
        <taxon>Bacillati</taxon>
        <taxon>Actinomycetota</taxon>
        <taxon>Actinomycetes</taxon>
        <taxon>Micrococcales</taxon>
        <taxon>Cellulomonadaceae</taxon>
        <taxon>Cellulomonas</taxon>
    </lineage>
</organism>
<keyword evidence="3" id="KW-1185">Reference proteome</keyword>
<dbReference type="EMBL" id="BJLP01000027">
    <property type="protein sequence ID" value="GEA81342.1"/>
    <property type="molecule type" value="Genomic_DNA"/>
</dbReference>
<dbReference type="AlphaFoldDB" id="A0A4Y3KBM6"/>
<feature type="repeat" description="TPR" evidence="1">
    <location>
        <begin position="185"/>
        <end position="218"/>
    </location>
</feature>
<dbReference type="SUPFAM" id="SSF48452">
    <property type="entry name" value="TPR-like"/>
    <property type="match status" value="1"/>
</dbReference>
<name>A0A4Y3KBM6_CELUD</name>